<dbReference type="InterPro" id="IPR042177">
    <property type="entry name" value="Cell/Rod_1"/>
</dbReference>
<dbReference type="Gene3D" id="2.40.10.350">
    <property type="entry name" value="Rod shape-determining protein MreC, domain 2"/>
    <property type="match status" value="1"/>
</dbReference>
<feature type="coiled-coil region" evidence="6">
    <location>
        <begin position="67"/>
        <end position="94"/>
    </location>
</feature>
<dbReference type="NCBIfam" id="NF010532">
    <property type="entry name" value="PRK13922.9-3"/>
    <property type="match status" value="1"/>
</dbReference>
<name>A0ABS2F9L3_9BACE</name>
<dbReference type="RefSeq" id="WP_178257571.1">
    <property type="nucleotide sequence ID" value="NZ_JACJKJ010000010.1"/>
</dbReference>
<keyword evidence="7" id="KW-0472">Membrane</keyword>
<accession>A0ABS2F9L3</accession>
<dbReference type="EMBL" id="JACJKJ010000010">
    <property type="protein sequence ID" value="MBM6806736.1"/>
    <property type="molecule type" value="Genomic_DNA"/>
</dbReference>
<evidence type="ECO:0000259" key="8">
    <source>
        <dbReference type="Pfam" id="PF04085"/>
    </source>
</evidence>
<dbReference type="Gene3D" id="2.40.10.340">
    <property type="entry name" value="Rod shape-determining protein MreC, domain 1"/>
    <property type="match status" value="1"/>
</dbReference>
<comment type="similarity">
    <text evidence="1 5">Belongs to the MreC family.</text>
</comment>
<organism evidence="9 10">
    <name type="scientific">Bacteroides caecicola</name>
    <dbReference type="NCBI Taxonomy" id="1462569"/>
    <lineage>
        <taxon>Bacteria</taxon>
        <taxon>Pseudomonadati</taxon>
        <taxon>Bacteroidota</taxon>
        <taxon>Bacteroidia</taxon>
        <taxon>Bacteroidales</taxon>
        <taxon>Bacteroidaceae</taxon>
        <taxon>Bacteroides</taxon>
    </lineage>
</organism>
<gene>
    <name evidence="9" type="primary">mreC</name>
    <name evidence="9" type="ORF">H6A24_09565</name>
</gene>
<keyword evidence="6" id="KW-0175">Coiled coil</keyword>
<dbReference type="Pfam" id="PF04085">
    <property type="entry name" value="MreC"/>
    <property type="match status" value="1"/>
</dbReference>
<dbReference type="PANTHER" id="PTHR34138">
    <property type="entry name" value="CELL SHAPE-DETERMINING PROTEIN MREC"/>
    <property type="match status" value="1"/>
</dbReference>
<evidence type="ECO:0000256" key="7">
    <source>
        <dbReference type="SAM" id="Phobius"/>
    </source>
</evidence>
<feature type="domain" description="Rod shape-determining protein MreC beta-barrel core" evidence="8">
    <location>
        <begin position="116"/>
        <end position="263"/>
    </location>
</feature>
<dbReference type="Proteomes" id="UP000782117">
    <property type="component" value="Unassembled WGS sequence"/>
</dbReference>
<evidence type="ECO:0000313" key="10">
    <source>
        <dbReference type="Proteomes" id="UP000782117"/>
    </source>
</evidence>
<dbReference type="InterPro" id="IPR007221">
    <property type="entry name" value="MreC"/>
</dbReference>
<evidence type="ECO:0000256" key="6">
    <source>
        <dbReference type="SAM" id="Coils"/>
    </source>
</evidence>
<proteinExistence type="inferred from homology"/>
<sequence>MRNLLDFLLKYNYFLLFVLLEVICFILLFRFNNYQGNVFFTSANYVAGKIYDASSHITRYVGLDEMNRQLTARNVELEMEITALRQEMEKYTQDSTVTDRLLSQSHTEYRAYPARVVNNSVTHLNNYITINKGEADGIRPEMGVVSGNGVVGIVYLTGAHHSIILPVLNSKSSISCKIKRTEYFGFLKWEGGSSQYAYVKDMPRHSEFMLGDTIVTSGHSSVFPEGIPVGTVDDMVDSHDGLSYLLRVKLFTDFARLRDVLVVALVGKEEQTSLEKSAGL</sequence>
<comment type="function">
    <text evidence="5">Involved in formation and maintenance of cell shape.</text>
</comment>
<dbReference type="InterPro" id="IPR042175">
    <property type="entry name" value="Cell/Rod_MreC_2"/>
</dbReference>
<keyword evidence="3 5" id="KW-0133">Cell shape</keyword>
<evidence type="ECO:0000313" key="9">
    <source>
        <dbReference type="EMBL" id="MBM6806736.1"/>
    </source>
</evidence>
<evidence type="ECO:0000256" key="5">
    <source>
        <dbReference type="PIRNR" id="PIRNR038471"/>
    </source>
</evidence>
<reference evidence="9 10" key="1">
    <citation type="journal article" date="2021" name="Sci. Rep.">
        <title>The distribution of antibiotic resistance genes in chicken gut microbiota commensals.</title>
        <authorList>
            <person name="Juricova H."/>
            <person name="Matiasovicova J."/>
            <person name="Kubasova T."/>
            <person name="Cejkova D."/>
            <person name="Rychlik I."/>
        </authorList>
    </citation>
    <scope>NUCLEOTIDE SEQUENCE [LARGE SCALE GENOMIC DNA]</scope>
    <source>
        <strain evidence="9 10">An768</strain>
    </source>
</reference>
<keyword evidence="10" id="KW-1185">Reference proteome</keyword>
<evidence type="ECO:0000256" key="3">
    <source>
        <dbReference type="ARBA" id="ARBA00022960"/>
    </source>
</evidence>
<evidence type="ECO:0000256" key="2">
    <source>
        <dbReference type="ARBA" id="ARBA00013855"/>
    </source>
</evidence>
<dbReference type="InterPro" id="IPR055342">
    <property type="entry name" value="MreC_beta-barrel_core"/>
</dbReference>
<keyword evidence="7" id="KW-1133">Transmembrane helix</keyword>
<evidence type="ECO:0000256" key="1">
    <source>
        <dbReference type="ARBA" id="ARBA00009369"/>
    </source>
</evidence>
<dbReference type="PIRSF" id="PIRSF038471">
    <property type="entry name" value="MreC"/>
    <property type="match status" value="1"/>
</dbReference>
<protein>
    <recommendedName>
        <fullName evidence="2 5">Cell shape-determining protein MreC</fullName>
    </recommendedName>
    <alternativeName>
        <fullName evidence="4 5">Cell shape protein MreC</fullName>
    </alternativeName>
</protein>
<comment type="caution">
    <text evidence="9">The sequence shown here is derived from an EMBL/GenBank/DDBJ whole genome shotgun (WGS) entry which is preliminary data.</text>
</comment>
<feature type="transmembrane region" description="Helical" evidence="7">
    <location>
        <begin position="12"/>
        <end position="31"/>
    </location>
</feature>
<keyword evidence="7" id="KW-0812">Transmembrane</keyword>
<dbReference type="PANTHER" id="PTHR34138:SF1">
    <property type="entry name" value="CELL SHAPE-DETERMINING PROTEIN MREC"/>
    <property type="match status" value="1"/>
</dbReference>
<evidence type="ECO:0000256" key="4">
    <source>
        <dbReference type="ARBA" id="ARBA00032089"/>
    </source>
</evidence>